<dbReference type="EMBL" id="JAEVFJ010000004">
    <property type="protein sequence ID" value="KAH8105492.1"/>
    <property type="molecule type" value="Genomic_DNA"/>
</dbReference>
<sequence>MPFVDLVAKDDFASLWYSTNTACRNVGGFDPTRPTIVMLHPLHVDSTWLYPQLDDPRLTNKFNIITFDTRITGASVCRFSGMYDLYVAAADIAHAFYHLRIPPAHIFASEVFSYVALRLAALFPDLCLSLTLCNVSAPTEPKVVFEGWEELMRLWCYAEDLESFEHACGLHLSHTAAPDVHPDLADEIVAHYQMNWPPFKRNKLITFAQVILNRTPMNATELAAVRCPVLMCQADKNPIFPVIYAEQLVEGLINVPNGAVLYNVKAAIGFITIFSASIVNKVFSTFLARQPLTRSDLSKPTESLAEFMMSGLRRLAEFTKEPSILTRDPKSPLSFSRVTQEVCRNQEAAVRAYEKGQRRAFSPLSTNGRPMRKYSERKDDWMQIGPDGFSYSGRHSRPAPSENKDKKPSPPPEPPKPAQVVVLEDIDIPLSEPVSSTEQAIARSRRVVVGPVSTVEQQVVKGLEIPANTGKSKGSKTATTKTQQIMRKYLS</sequence>
<dbReference type="InterPro" id="IPR029058">
    <property type="entry name" value="AB_hydrolase_fold"/>
</dbReference>
<keyword evidence="2" id="KW-0378">Hydrolase</keyword>
<keyword evidence="3" id="KW-1185">Reference proteome</keyword>
<dbReference type="AlphaFoldDB" id="A0A8K0XTF6"/>
<reference evidence="2" key="1">
    <citation type="journal article" date="2021" name="New Phytol.">
        <title>Evolutionary innovations through gain and loss of genes in the ectomycorrhizal Boletales.</title>
        <authorList>
            <person name="Wu G."/>
            <person name="Miyauchi S."/>
            <person name="Morin E."/>
            <person name="Kuo A."/>
            <person name="Drula E."/>
            <person name="Varga T."/>
            <person name="Kohler A."/>
            <person name="Feng B."/>
            <person name="Cao Y."/>
            <person name="Lipzen A."/>
            <person name="Daum C."/>
            <person name="Hundley H."/>
            <person name="Pangilinan J."/>
            <person name="Johnson J."/>
            <person name="Barry K."/>
            <person name="LaButti K."/>
            <person name="Ng V."/>
            <person name="Ahrendt S."/>
            <person name="Min B."/>
            <person name="Choi I.G."/>
            <person name="Park H."/>
            <person name="Plett J.M."/>
            <person name="Magnuson J."/>
            <person name="Spatafora J.W."/>
            <person name="Nagy L.G."/>
            <person name="Henrissat B."/>
            <person name="Grigoriev I.V."/>
            <person name="Yang Z.L."/>
            <person name="Xu J."/>
            <person name="Martin F.M."/>
        </authorList>
    </citation>
    <scope>NUCLEOTIDE SEQUENCE</scope>
    <source>
        <strain evidence="2">KKN 215</strain>
    </source>
</reference>
<evidence type="ECO:0000256" key="1">
    <source>
        <dbReference type="SAM" id="MobiDB-lite"/>
    </source>
</evidence>
<feature type="region of interest" description="Disordered" evidence="1">
    <location>
        <begin position="360"/>
        <end position="418"/>
    </location>
</feature>
<evidence type="ECO:0000313" key="2">
    <source>
        <dbReference type="EMBL" id="KAH8105492.1"/>
    </source>
</evidence>
<organism evidence="2 3">
    <name type="scientific">Cristinia sonorae</name>
    <dbReference type="NCBI Taxonomy" id="1940300"/>
    <lineage>
        <taxon>Eukaryota</taxon>
        <taxon>Fungi</taxon>
        <taxon>Dikarya</taxon>
        <taxon>Basidiomycota</taxon>
        <taxon>Agaricomycotina</taxon>
        <taxon>Agaricomycetes</taxon>
        <taxon>Agaricomycetidae</taxon>
        <taxon>Agaricales</taxon>
        <taxon>Pleurotineae</taxon>
        <taxon>Stephanosporaceae</taxon>
        <taxon>Cristinia</taxon>
    </lineage>
</organism>
<comment type="caution">
    <text evidence="2">The sequence shown here is derived from an EMBL/GenBank/DDBJ whole genome shotgun (WGS) entry which is preliminary data.</text>
</comment>
<proteinExistence type="predicted"/>
<dbReference type="Gene3D" id="3.40.50.1820">
    <property type="entry name" value="alpha/beta hydrolase"/>
    <property type="match status" value="1"/>
</dbReference>
<dbReference type="GO" id="GO:0016787">
    <property type="term" value="F:hydrolase activity"/>
    <property type="evidence" value="ECO:0007669"/>
    <property type="project" value="UniProtKB-KW"/>
</dbReference>
<name>A0A8K0XTF6_9AGAR</name>
<dbReference type="SUPFAM" id="SSF53474">
    <property type="entry name" value="alpha/beta-Hydrolases"/>
    <property type="match status" value="1"/>
</dbReference>
<evidence type="ECO:0000313" key="3">
    <source>
        <dbReference type="Proteomes" id="UP000813824"/>
    </source>
</evidence>
<protein>
    <submittedName>
        <fullName evidence="2">Alpha/Beta hydrolase protein</fullName>
    </submittedName>
</protein>
<gene>
    <name evidence="2" type="ORF">BXZ70DRAFT_1004983</name>
</gene>
<dbReference type="Proteomes" id="UP000813824">
    <property type="component" value="Unassembled WGS sequence"/>
</dbReference>
<dbReference type="OrthoDB" id="19657at2759"/>
<accession>A0A8K0XTF6</accession>